<evidence type="ECO:0000313" key="1">
    <source>
        <dbReference type="EMBL" id="KAJ9098633.1"/>
    </source>
</evidence>
<dbReference type="Proteomes" id="UP001227268">
    <property type="component" value="Unassembled WGS sequence"/>
</dbReference>
<protein>
    <submittedName>
        <fullName evidence="1">Uncharacterized protein</fullName>
    </submittedName>
</protein>
<accession>A0ACC2VGY3</accession>
<proteinExistence type="predicted"/>
<keyword evidence="2" id="KW-1185">Reference proteome</keyword>
<organism evidence="1 2">
    <name type="scientific">Naganishia friedmannii</name>
    <dbReference type="NCBI Taxonomy" id="89922"/>
    <lineage>
        <taxon>Eukaryota</taxon>
        <taxon>Fungi</taxon>
        <taxon>Dikarya</taxon>
        <taxon>Basidiomycota</taxon>
        <taxon>Agaricomycotina</taxon>
        <taxon>Tremellomycetes</taxon>
        <taxon>Filobasidiales</taxon>
        <taxon>Filobasidiaceae</taxon>
        <taxon>Naganishia</taxon>
    </lineage>
</organism>
<sequence>MSSITDQVPTPSTASIKRGRSTSPTAPNTERDAKRPNLGEMKTEPEESVKTEKVESLSIEPPVEKAVENGGSAPQPRLTRLDIPVSIANRAISNPTPVSATSENASLPQTPSIATQQAAQHATEPPQDPATRTIQLRCLIVTQDASIIIGKSGRHVNEIREKANARVNVSESIAGNPERILSVSGPLDAVSKAFGLIVRRINDEPYDQPSLPGSRAVTIKFIIPNSRMGSVIGKGGSKIKEIQEASGARINASEAMLPGSTERILSVVGVADAIHIAVYYIGTVLLEYQDRTGVKDSMYNQRGTQDRSPVHNSMPPVGPDAAVQQFWIPNDLVGSIIGKGGVKINEIRTQSQCVIRVTDPGTPALPGGAANMHERLITIQGNPININIAVGLLHSRLEAEKVKKAGMMGGGGQGMY</sequence>
<reference evidence="1" key="1">
    <citation type="submission" date="2023-04" db="EMBL/GenBank/DDBJ databases">
        <title>Draft Genome sequencing of Naganishia species isolated from polar environments using Oxford Nanopore Technology.</title>
        <authorList>
            <person name="Leo P."/>
            <person name="Venkateswaran K."/>
        </authorList>
    </citation>
    <scope>NUCLEOTIDE SEQUENCE</scope>
    <source>
        <strain evidence="1">MNA-CCFEE 5423</strain>
    </source>
</reference>
<evidence type="ECO:0000313" key="2">
    <source>
        <dbReference type="Proteomes" id="UP001227268"/>
    </source>
</evidence>
<comment type="caution">
    <text evidence="1">The sequence shown here is derived from an EMBL/GenBank/DDBJ whole genome shotgun (WGS) entry which is preliminary data.</text>
</comment>
<gene>
    <name evidence="1" type="ORF">QFC21_004281</name>
</gene>
<dbReference type="EMBL" id="JASBWT010000014">
    <property type="protein sequence ID" value="KAJ9098633.1"/>
    <property type="molecule type" value="Genomic_DNA"/>
</dbReference>
<name>A0ACC2VGY3_9TREE</name>